<dbReference type="GO" id="GO:0042407">
    <property type="term" value="P:cristae formation"/>
    <property type="evidence" value="ECO:0007669"/>
    <property type="project" value="InterPro"/>
</dbReference>
<evidence type="ECO:0000313" key="13">
    <source>
        <dbReference type="EMBL" id="KIN06601.1"/>
    </source>
</evidence>
<dbReference type="GO" id="GO:0044284">
    <property type="term" value="C:mitochondrial crista junction"/>
    <property type="evidence" value="ECO:0007669"/>
    <property type="project" value="InterPro"/>
</dbReference>
<comment type="subunit">
    <text evidence="11">Component of the mitochondrial contact site and cristae organizing system (MICOS) complex.</text>
</comment>
<sequence length="317" mass="34258">MGFASGLAGGVTVTLGVAYLTIRANDRNRQAQSQALRSQSRVLQSIYEPQHVSPPRTRAELAREERGTFIETAKDRWNEEIENAVRWVQTKDWNEVREGIESSVSSLFDSGLQKSREGIEDVGKQAQPSIQDAAEKSRAAAKNSIDAAGGFIDRASAAAKSGAEKAGVEAKESASRIVASSREQLQAAESRTADYRDNIRARAERAAADTRSSARDAADAIRNSGGTVDAARSVVRGVISKGIEKGKEALGVAQDSVGLDERKLDPKTQGFSLNNTSAVEKALQERFEKQPEKTVEEALAERYTPINAKDKTVLRGV</sequence>
<dbReference type="HOGENOM" id="CLU_056216_0_0_1"/>
<keyword evidence="8" id="KW-0472">Membrane</keyword>
<keyword evidence="12" id="KW-0175">Coiled coil</keyword>
<organism evidence="13 14">
    <name type="scientific">Oidiodendron maius (strain Zn)</name>
    <dbReference type="NCBI Taxonomy" id="913774"/>
    <lineage>
        <taxon>Eukaryota</taxon>
        <taxon>Fungi</taxon>
        <taxon>Dikarya</taxon>
        <taxon>Ascomycota</taxon>
        <taxon>Pezizomycotina</taxon>
        <taxon>Leotiomycetes</taxon>
        <taxon>Leotiomycetes incertae sedis</taxon>
        <taxon>Myxotrichaceae</taxon>
        <taxon>Oidiodendron</taxon>
    </lineage>
</organism>
<dbReference type="Proteomes" id="UP000054321">
    <property type="component" value="Unassembled WGS sequence"/>
</dbReference>
<gene>
    <name evidence="13" type="ORF">OIDMADRAFT_142147</name>
</gene>
<dbReference type="GO" id="GO:0061617">
    <property type="term" value="C:MICOS complex"/>
    <property type="evidence" value="ECO:0007669"/>
    <property type="project" value="UniProtKB-UniRule"/>
</dbReference>
<reference evidence="14" key="2">
    <citation type="submission" date="2015-01" db="EMBL/GenBank/DDBJ databases">
        <title>Evolutionary Origins and Diversification of the Mycorrhizal Mutualists.</title>
        <authorList>
            <consortium name="DOE Joint Genome Institute"/>
            <consortium name="Mycorrhizal Genomics Consortium"/>
            <person name="Kohler A."/>
            <person name="Kuo A."/>
            <person name="Nagy L.G."/>
            <person name="Floudas D."/>
            <person name="Copeland A."/>
            <person name="Barry K.W."/>
            <person name="Cichocki N."/>
            <person name="Veneault-Fourrey C."/>
            <person name="LaButti K."/>
            <person name="Lindquist E.A."/>
            <person name="Lipzen A."/>
            <person name="Lundell T."/>
            <person name="Morin E."/>
            <person name="Murat C."/>
            <person name="Riley R."/>
            <person name="Ohm R."/>
            <person name="Sun H."/>
            <person name="Tunlid A."/>
            <person name="Henrissat B."/>
            <person name="Grigoriev I.V."/>
            <person name="Hibbett D.S."/>
            <person name="Martin F."/>
        </authorList>
    </citation>
    <scope>NUCLEOTIDE SEQUENCE [LARGE SCALE GENOMIC DNA]</scope>
    <source>
        <strain evidence="14">Zn</strain>
    </source>
</reference>
<evidence type="ECO:0000256" key="1">
    <source>
        <dbReference type="ARBA" id="ARBA00002689"/>
    </source>
</evidence>
<keyword evidence="7 11" id="KW-0496">Mitochondrion</keyword>
<name>A0A0C3HEH0_OIDMZ</name>
<dbReference type="InterPro" id="IPR031463">
    <property type="entry name" value="Mic12"/>
</dbReference>
<keyword evidence="5" id="KW-0812">Transmembrane</keyword>
<evidence type="ECO:0000256" key="2">
    <source>
        <dbReference type="ARBA" id="ARBA00004370"/>
    </source>
</evidence>
<dbReference type="OrthoDB" id="4037694at2759"/>
<evidence type="ECO:0000256" key="4">
    <source>
        <dbReference type="ARBA" id="ARBA00018170"/>
    </source>
</evidence>
<evidence type="ECO:0000313" key="14">
    <source>
        <dbReference type="Proteomes" id="UP000054321"/>
    </source>
</evidence>
<accession>A0A0C3HEH0</accession>
<evidence type="ECO:0000256" key="12">
    <source>
        <dbReference type="SAM" id="Coils"/>
    </source>
</evidence>
<evidence type="ECO:0000256" key="3">
    <source>
        <dbReference type="ARBA" id="ARBA00009188"/>
    </source>
</evidence>
<dbReference type="EMBL" id="KN832871">
    <property type="protein sequence ID" value="KIN06601.1"/>
    <property type="molecule type" value="Genomic_DNA"/>
</dbReference>
<keyword evidence="6" id="KW-1133">Transmembrane helix</keyword>
<comment type="similarity">
    <text evidence="3 11">Belongs to the MICOS complex subunit Mic12 family.</text>
</comment>
<feature type="coiled-coil region" evidence="12">
    <location>
        <begin position="171"/>
        <end position="198"/>
    </location>
</feature>
<keyword evidence="14" id="KW-1185">Reference proteome</keyword>
<evidence type="ECO:0000256" key="7">
    <source>
        <dbReference type="ARBA" id="ARBA00023128"/>
    </source>
</evidence>
<keyword evidence="11" id="KW-0999">Mitochondrion inner membrane</keyword>
<dbReference type="Pfam" id="PF17050">
    <property type="entry name" value="AIM5"/>
    <property type="match status" value="1"/>
</dbReference>
<evidence type="ECO:0000256" key="9">
    <source>
        <dbReference type="ARBA" id="ARBA00032159"/>
    </source>
</evidence>
<dbReference type="InParanoid" id="A0A0C3HEH0"/>
<comment type="subcellular location">
    <subcellularLocation>
        <location evidence="2">Membrane</location>
    </subcellularLocation>
    <subcellularLocation>
        <location evidence="11">Mitochondrion inner membrane</location>
        <topology evidence="11">Single-pass membrane protein</topology>
    </subcellularLocation>
</comment>
<proteinExistence type="inferred from homology"/>
<dbReference type="AlphaFoldDB" id="A0A0C3HEH0"/>
<evidence type="ECO:0000256" key="8">
    <source>
        <dbReference type="ARBA" id="ARBA00023136"/>
    </source>
</evidence>
<protein>
    <recommendedName>
        <fullName evidence="4 11">MICOS complex subunit MIC12</fullName>
    </recommendedName>
    <alternativeName>
        <fullName evidence="10 11">Altered inheritance of mitochondria protein 5, mitochondrial</fullName>
    </alternativeName>
    <alternativeName>
        <fullName evidence="9 11">Found in mitochondrial proteome protein 51</fullName>
    </alternativeName>
</protein>
<evidence type="ECO:0000256" key="10">
    <source>
        <dbReference type="ARBA" id="ARBA00032985"/>
    </source>
</evidence>
<evidence type="ECO:0000256" key="6">
    <source>
        <dbReference type="ARBA" id="ARBA00022989"/>
    </source>
</evidence>
<comment type="function">
    <text evidence="1 11">Component of the MICOS complex, a large protein complex of the mitochondrial inner membrane that plays crucial roles in the maintenance of crista junctions, inner membrane architecture, and formation of contact sites to the outer membrane.</text>
</comment>
<evidence type="ECO:0000256" key="5">
    <source>
        <dbReference type="ARBA" id="ARBA00022692"/>
    </source>
</evidence>
<evidence type="ECO:0000256" key="11">
    <source>
        <dbReference type="RuleBase" id="RU363010"/>
    </source>
</evidence>
<reference evidence="13 14" key="1">
    <citation type="submission" date="2014-04" db="EMBL/GenBank/DDBJ databases">
        <authorList>
            <consortium name="DOE Joint Genome Institute"/>
            <person name="Kuo A."/>
            <person name="Martino E."/>
            <person name="Perotto S."/>
            <person name="Kohler A."/>
            <person name="Nagy L.G."/>
            <person name="Floudas D."/>
            <person name="Copeland A."/>
            <person name="Barry K.W."/>
            <person name="Cichocki N."/>
            <person name="Veneault-Fourrey C."/>
            <person name="LaButti K."/>
            <person name="Lindquist E.A."/>
            <person name="Lipzen A."/>
            <person name="Lundell T."/>
            <person name="Morin E."/>
            <person name="Murat C."/>
            <person name="Sun H."/>
            <person name="Tunlid A."/>
            <person name="Henrissat B."/>
            <person name="Grigoriev I.V."/>
            <person name="Hibbett D.S."/>
            <person name="Martin F."/>
            <person name="Nordberg H.P."/>
            <person name="Cantor M.N."/>
            <person name="Hua S.X."/>
        </authorList>
    </citation>
    <scope>NUCLEOTIDE SEQUENCE [LARGE SCALE GENOMIC DNA]</scope>
    <source>
        <strain evidence="13 14">Zn</strain>
    </source>
</reference>